<feature type="domain" description="Sodium/calcium exchanger membrane region" evidence="6">
    <location>
        <begin position="6"/>
        <end position="147"/>
    </location>
</feature>
<comment type="subcellular location">
    <subcellularLocation>
        <location evidence="1">Membrane</location>
        <topology evidence="1">Multi-pass membrane protein</topology>
    </subcellularLocation>
</comment>
<evidence type="ECO:0000256" key="2">
    <source>
        <dbReference type="ARBA" id="ARBA00022692"/>
    </source>
</evidence>
<dbReference type="InterPro" id="IPR004481">
    <property type="entry name" value="K/Na/Ca-exchanger"/>
</dbReference>
<feature type="transmembrane region" description="Helical" evidence="5">
    <location>
        <begin position="199"/>
        <end position="220"/>
    </location>
</feature>
<feature type="domain" description="Sodium/calcium exchanger membrane region" evidence="6">
    <location>
        <begin position="170"/>
        <end position="310"/>
    </location>
</feature>
<dbReference type="Gene3D" id="1.20.1420.30">
    <property type="entry name" value="NCX, central ion-binding region"/>
    <property type="match status" value="1"/>
</dbReference>
<feature type="transmembrane region" description="Helical" evidence="5">
    <location>
        <begin position="267"/>
        <end position="286"/>
    </location>
</feature>
<dbReference type="InterPro" id="IPR004837">
    <property type="entry name" value="NaCa_Exmemb"/>
</dbReference>
<dbReference type="AlphaFoldDB" id="A0A1F4UYX8"/>
<feature type="transmembrane region" description="Helical" evidence="5">
    <location>
        <begin position="133"/>
        <end position="149"/>
    </location>
</feature>
<keyword evidence="3 5" id="KW-1133">Transmembrane helix</keyword>
<feature type="transmembrane region" description="Helical" evidence="5">
    <location>
        <begin position="6"/>
        <end position="25"/>
    </location>
</feature>
<dbReference type="GO" id="GO:0005262">
    <property type="term" value="F:calcium channel activity"/>
    <property type="evidence" value="ECO:0007669"/>
    <property type="project" value="TreeGrafter"/>
</dbReference>
<organism evidence="7 8">
    <name type="scientific">candidate division WWE3 bacterium RIFCSPLOWO2_01_FULL_37_15</name>
    <dbReference type="NCBI Taxonomy" id="1802622"/>
    <lineage>
        <taxon>Bacteria</taxon>
        <taxon>Katanobacteria</taxon>
    </lineage>
</organism>
<gene>
    <name evidence="7" type="ORF">A3A69_00685</name>
</gene>
<dbReference type="GO" id="GO:0006874">
    <property type="term" value="P:intracellular calcium ion homeostasis"/>
    <property type="evidence" value="ECO:0007669"/>
    <property type="project" value="TreeGrafter"/>
</dbReference>
<feature type="transmembrane region" description="Helical" evidence="5">
    <location>
        <begin position="37"/>
        <end position="64"/>
    </location>
</feature>
<dbReference type="PANTHER" id="PTHR10846:SF8">
    <property type="entry name" value="INNER MEMBRANE PROTEIN YRBG"/>
    <property type="match status" value="1"/>
</dbReference>
<dbReference type="PANTHER" id="PTHR10846">
    <property type="entry name" value="SODIUM/POTASSIUM/CALCIUM EXCHANGER"/>
    <property type="match status" value="1"/>
</dbReference>
<evidence type="ECO:0000313" key="7">
    <source>
        <dbReference type="EMBL" id="OGC50154.1"/>
    </source>
</evidence>
<proteinExistence type="predicted"/>
<feature type="transmembrane region" description="Helical" evidence="5">
    <location>
        <begin position="298"/>
        <end position="316"/>
    </location>
</feature>
<feature type="transmembrane region" description="Helical" evidence="5">
    <location>
        <begin position="108"/>
        <end position="127"/>
    </location>
</feature>
<comment type="caution">
    <text evidence="7">The sequence shown here is derived from an EMBL/GenBank/DDBJ whole genome shotgun (WGS) entry which is preliminary data.</text>
</comment>
<dbReference type="Pfam" id="PF01699">
    <property type="entry name" value="Na_Ca_ex"/>
    <property type="match status" value="2"/>
</dbReference>
<keyword evidence="2 5" id="KW-0812">Transmembrane</keyword>
<reference evidence="7 8" key="1">
    <citation type="journal article" date="2016" name="Nat. Commun.">
        <title>Thousands of microbial genomes shed light on interconnected biogeochemical processes in an aquifer system.</title>
        <authorList>
            <person name="Anantharaman K."/>
            <person name="Brown C.T."/>
            <person name="Hug L.A."/>
            <person name="Sharon I."/>
            <person name="Castelle C.J."/>
            <person name="Probst A.J."/>
            <person name="Thomas B.C."/>
            <person name="Singh A."/>
            <person name="Wilkins M.J."/>
            <person name="Karaoz U."/>
            <person name="Brodie E.L."/>
            <person name="Williams K.H."/>
            <person name="Hubbard S.S."/>
            <person name="Banfield J.F."/>
        </authorList>
    </citation>
    <scope>NUCLEOTIDE SEQUENCE [LARGE SCALE GENOMIC DNA]</scope>
</reference>
<dbReference type="GO" id="GO:0005886">
    <property type="term" value="C:plasma membrane"/>
    <property type="evidence" value="ECO:0007669"/>
    <property type="project" value="TreeGrafter"/>
</dbReference>
<feature type="transmembrane region" description="Helical" evidence="5">
    <location>
        <begin position="76"/>
        <end position="96"/>
    </location>
</feature>
<evidence type="ECO:0000313" key="8">
    <source>
        <dbReference type="Proteomes" id="UP000177458"/>
    </source>
</evidence>
<evidence type="ECO:0000256" key="4">
    <source>
        <dbReference type="ARBA" id="ARBA00023136"/>
    </source>
</evidence>
<evidence type="ECO:0000256" key="3">
    <source>
        <dbReference type="ARBA" id="ARBA00022989"/>
    </source>
</evidence>
<dbReference type="InterPro" id="IPR044880">
    <property type="entry name" value="NCX_ion-bd_dom_sf"/>
</dbReference>
<feature type="transmembrane region" description="Helical" evidence="5">
    <location>
        <begin position="232"/>
        <end position="255"/>
    </location>
</feature>
<evidence type="ECO:0000256" key="5">
    <source>
        <dbReference type="SAM" id="Phobius"/>
    </source>
</evidence>
<accession>A0A1F4UYX8</accession>
<dbReference type="EMBL" id="MEVF01000009">
    <property type="protein sequence ID" value="OGC50154.1"/>
    <property type="molecule type" value="Genomic_DNA"/>
</dbReference>
<feature type="transmembrane region" description="Helical" evidence="5">
    <location>
        <begin position="170"/>
        <end position="187"/>
    </location>
</feature>
<dbReference type="GO" id="GO:0008273">
    <property type="term" value="F:calcium, potassium:sodium antiporter activity"/>
    <property type="evidence" value="ECO:0007669"/>
    <property type="project" value="TreeGrafter"/>
</dbReference>
<evidence type="ECO:0000259" key="6">
    <source>
        <dbReference type="Pfam" id="PF01699"/>
    </source>
</evidence>
<dbReference type="Proteomes" id="UP000177458">
    <property type="component" value="Unassembled WGS sequence"/>
</dbReference>
<protein>
    <recommendedName>
        <fullName evidence="6">Sodium/calcium exchanger membrane region domain-containing protein</fullName>
    </recommendedName>
</protein>
<keyword evidence="4 5" id="KW-0472">Membrane</keyword>
<name>A0A1F4UYX8_UNCKA</name>
<evidence type="ECO:0000256" key="1">
    <source>
        <dbReference type="ARBA" id="ARBA00004141"/>
    </source>
</evidence>
<sequence>MPALFYLLLIIIGCFALLKAVTLFIKATSKIAHHFHISVYTISFLLVSIATSLPETVVGITSAIDKNPILSFGNAVGSNIALLTIIIAIPVLIAYPITTRSIVESKDIYYVVFFSFLPILLLTDRYLGRFDGFILFSTYALYIIAVIKRSTGFERLKESFERINIWKESAAFLFSLLIVLGASEIIVKSAEGLSVSAGWNLGFIGLTLIAMGTSMPEIAYTVVNLKYHKNQAILGNIVGSIVANSTLVLGTTVLIHPIDLRNDPTSFGLQSIGIFIIAMLVFLKFVRSKRTIDKPEAVFLLALYIVFLIIEYRLQIM</sequence>